<feature type="compositionally biased region" description="Low complexity" evidence="11">
    <location>
        <begin position="1884"/>
        <end position="1897"/>
    </location>
</feature>
<evidence type="ECO:0000256" key="6">
    <source>
        <dbReference type="ARBA" id="ARBA00022692"/>
    </source>
</evidence>
<feature type="compositionally biased region" description="Polar residues" evidence="11">
    <location>
        <begin position="162"/>
        <end position="177"/>
    </location>
</feature>
<comment type="subcellular location">
    <subcellularLocation>
        <location evidence="1">Membrane</location>
        <topology evidence="1">Multi-pass membrane protein</topology>
    </subcellularLocation>
</comment>
<evidence type="ECO:0000313" key="14">
    <source>
        <dbReference type="EMBL" id="KAH0556057.1"/>
    </source>
</evidence>
<keyword evidence="4" id="KW-0328">Glycosyltransferase</keyword>
<organism evidence="14 15">
    <name type="scientific">Trichoglossum hirsutum</name>
    <dbReference type="NCBI Taxonomy" id="265104"/>
    <lineage>
        <taxon>Eukaryota</taxon>
        <taxon>Fungi</taxon>
        <taxon>Dikarya</taxon>
        <taxon>Ascomycota</taxon>
        <taxon>Pezizomycotina</taxon>
        <taxon>Geoglossomycetes</taxon>
        <taxon>Geoglossales</taxon>
        <taxon>Geoglossaceae</taxon>
        <taxon>Trichoglossum</taxon>
    </lineage>
</organism>
<proteinExistence type="inferred from homology"/>
<protein>
    <recommendedName>
        <fullName evidence="3">1,3-beta-glucan synthase</fullName>
        <ecNumber evidence="3">2.4.1.34</ecNumber>
    </recommendedName>
    <alternativeName>
        <fullName evidence="9">1,3-beta-D-glucan-UDP glucosyltransferase</fullName>
    </alternativeName>
</protein>
<keyword evidence="6 12" id="KW-0812">Transmembrane</keyword>
<evidence type="ECO:0000256" key="5">
    <source>
        <dbReference type="ARBA" id="ARBA00022679"/>
    </source>
</evidence>
<dbReference type="PANTHER" id="PTHR12741">
    <property type="entry name" value="LYST-INTERACTING PROTEIN LIP5 DOPAMINE RESPONSIVE PROTEIN DRG-1"/>
    <property type="match status" value="1"/>
</dbReference>
<feature type="transmembrane region" description="Helical" evidence="12">
    <location>
        <begin position="1644"/>
        <end position="1666"/>
    </location>
</feature>
<dbReference type="InterPro" id="IPR003440">
    <property type="entry name" value="Glyco_trans_48_dom"/>
</dbReference>
<feature type="region of interest" description="Disordered" evidence="11">
    <location>
        <begin position="300"/>
        <end position="325"/>
    </location>
</feature>
<feature type="compositionally biased region" description="Basic and acidic residues" evidence="11">
    <location>
        <begin position="129"/>
        <end position="146"/>
    </location>
</feature>
<feature type="compositionally biased region" description="Basic residues" evidence="11">
    <location>
        <begin position="300"/>
        <end position="309"/>
    </location>
</feature>
<evidence type="ECO:0000256" key="3">
    <source>
        <dbReference type="ARBA" id="ARBA00012589"/>
    </source>
</evidence>
<dbReference type="Proteomes" id="UP000750711">
    <property type="component" value="Unassembled WGS sequence"/>
</dbReference>
<evidence type="ECO:0000256" key="9">
    <source>
        <dbReference type="ARBA" id="ARBA00031935"/>
    </source>
</evidence>
<evidence type="ECO:0000256" key="7">
    <source>
        <dbReference type="ARBA" id="ARBA00022989"/>
    </source>
</evidence>
<dbReference type="GO" id="GO:0005886">
    <property type="term" value="C:plasma membrane"/>
    <property type="evidence" value="ECO:0007669"/>
    <property type="project" value="TreeGrafter"/>
</dbReference>
<dbReference type="Pfam" id="PF23605">
    <property type="entry name" value="FKS1_dom2"/>
    <property type="match status" value="1"/>
</dbReference>
<keyword evidence="5" id="KW-0808">Transferase</keyword>
<dbReference type="GO" id="GO:0003843">
    <property type="term" value="F:1,3-beta-D-glucan synthase activity"/>
    <property type="evidence" value="ECO:0007669"/>
    <property type="project" value="UniProtKB-EC"/>
</dbReference>
<dbReference type="SMART" id="SM01205">
    <property type="entry name" value="FKS1_dom1"/>
    <property type="match status" value="1"/>
</dbReference>
<comment type="caution">
    <text evidence="14">The sequence shown here is derived from an EMBL/GenBank/DDBJ whole genome shotgun (WGS) entry which is preliminary data.</text>
</comment>
<feature type="transmembrane region" description="Helical" evidence="12">
    <location>
        <begin position="606"/>
        <end position="628"/>
    </location>
</feature>
<evidence type="ECO:0000256" key="2">
    <source>
        <dbReference type="ARBA" id="ARBA00009040"/>
    </source>
</evidence>
<dbReference type="GO" id="GO:0006075">
    <property type="term" value="P:(1-&gt;3)-beta-D-glucan biosynthetic process"/>
    <property type="evidence" value="ECO:0007669"/>
    <property type="project" value="InterPro"/>
</dbReference>
<feature type="transmembrane region" description="Helical" evidence="12">
    <location>
        <begin position="538"/>
        <end position="560"/>
    </location>
</feature>
<name>A0A9P8RLK4_9PEZI</name>
<feature type="transmembrane region" description="Helical" evidence="12">
    <location>
        <begin position="664"/>
        <end position="685"/>
    </location>
</feature>
<feature type="compositionally biased region" description="Low complexity" evidence="11">
    <location>
        <begin position="23"/>
        <end position="44"/>
    </location>
</feature>
<feature type="transmembrane region" description="Helical" evidence="12">
    <location>
        <begin position="1344"/>
        <end position="1363"/>
    </location>
</feature>
<feature type="transmembrane region" description="Helical" evidence="12">
    <location>
        <begin position="1835"/>
        <end position="1859"/>
    </location>
</feature>
<feature type="compositionally biased region" description="Basic and acidic residues" evidence="11">
    <location>
        <begin position="8"/>
        <end position="19"/>
    </location>
</feature>
<feature type="transmembrane region" description="Helical" evidence="12">
    <location>
        <begin position="1396"/>
        <end position="1417"/>
    </location>
</feature>
<keyword evidence="8 12" id="KW-0472">Membrane</keyword>
<dbReference type="Pfam" id="PF14288">
    <property type="entry name" value="FKS1_dom1"/>
    <property type="match status" value="1"/>
</dbReference>
<feature type="transmembrane region" description="Helical" evidence="12">
    <location>
        <begin position="721"/>
        <end position="742"/>
    </location>
</feature>
<evidence type="ECO:0000256" key="12">
    <source>
        <dbReference type="SAM" id="Phobius"/>
    </source>
</evidence>
<feature type="transmembrane region" description="Helical" evidence="12">
    <location>
        <begin position="1513"/>
        <end position="1531"/>
    </location>
</feature>
<comment type="catalytic activity">
    <reaction evidence="10">
        <text>[(1-&gt;3)-beta-D-glucosyl](n) + UDP-alpha-D-glucose = [(1-&gt;3)-beta-D-glucosyl](n+1) + UDP + H(+)</text>
        <dbReference type="Rhea" id="RHEA:21476"/>
        <dbReference type="Rhea" id="RHEA-COMP:11146"/>
        <dbReference type="Rhea" id="RHEA-COMP:14303"/>
        <dbReference type="ChEBI" id="CHEBI:15378"/>
        <dbReference type="ChEBI" id="CHEBI:37671"/>
        <dbReference type="ChEBI" id="CHEBI:58223"/>
        <dbReference type="ChEBI" id="CHEBI:58885"/>
        <dbReference type="EC" id="2.4.1.34"/>
    </reaction>
</comment>
<feature type="compositionally biased region" description="Acidic residues" evidence="11">
    <location>
        <begin position="315"/>
        <end position="325"/>
    </location>
</feature>
<evidence type="ECO:0000256" key="8">
    <source>
        <dbReference type="ARBA" id="ARBA00023136"/>
    </source>
</evidence>
<dbReference type="InterPro" id="IPR026899">
    <property type="entry name" value="FKS1-like_dom1"/>
</dbReference>
<feature type="region of interest" description="Disordered" evidence="11">
    <location>
        <begin position="1877"/>
        <end position="1897"/>
    </location>
</feature>
<evidence type="ECO:0000259" key="13">
    <source>
        <dbReference type="SMART" id="SM01205"/>
    </source>
</evidence>
<accession>A0A9P8RLK4</accession>
<dbReference type="EMBL" id="JAGHQM010001244">
    <property type="protein sequence ID" value="KAH0556057.1"/>
    <property type="molecule type" value="Genomic_DNA"/>
</dbReference>
<evidence type="ECO:0000256" key="1">
    <source>
        <dbReference type="ARBA" id="ARBA00004141"/>
    </source>
</evidence>
<dbReference type="GO" id="GO:0000148">
    <property type="term" value="C:1,3-beta-D-glucan synthase complex"/>
    <property type="evidence" value="ECO:0007669"/>
    <property type="project" value="InterPro"/>
</dbReference>
<evidence type="ECO:0000256" key="10">
    <source>
        <dbReference type="ARBA" id="ARBA00047777"/>
    </source>
</evidence>
<gene>
    <name evidence="14" type="ORF">GP486_006004</name>
</gene>
<keyword evidence="7 12" id="KW-1133">Transmembrane helix</keyword>
<feature type="transmembrane region" description="Helical" evidence="12">
    <location>
        <begin position="1602"/>
        <end position="1624"/>
    </location>
</feature>
<feature type="region of interest" description="Disordered" evidence="11">
    <location>
        <begin position="1"/>
        <end position="199"/>
    </location>
</feature>
<dbReference type="GO" id="GO:0051278">
    <property type="term" value="P:fungal-type cell wall polysaccharide biosynthetic process"/>
    <property type="evidence" value="ECO:0007669"/>
    <property type="project" value="TreeGrafter"/>
</dbReference>
<evidence type="ECO:0000256" key="11">
    <source>
        <dbReference type="SAM" id="MobiDB-lite"/>
    </source>
</evidence>
<dbReference type="PANTHER" id="PTHR12741:SF48">
    <property type="entry name" value="1,3-BETA-GLUCAN SYNTHASE COMPONENT FKS1-RELATED"/>
    <property type="match status" value="1"/>
</dbReference>
<feature type="transmembrane region" description="Helical" evidence="12">
    <location>
        <begin position="1709"/>
        <end position="1731"/>
    </location>
</feature>
<dbReference type="Pfam" id="PF02364">
    <property type="entry name" value="Glucan_synthase"/>
    <property type="match status" value="1"/>
</dbReference>
<comment type="similarity">
    <text evidence="2">Belongs to the glycosyltransferase 48 family.</text>
</comment>
<feature type="transmembrane region" description="Helical" evidence="12">
    <location>
        <begin position="580"/>
        <end position="599"/>
    </location>
</feature>
<feature type="transmembrane region" description="Helical" evidence="12">
    <location>
        <begin position="493"/>
        <end position="517"/>
    </location>
</feature>
<feature type="transmembrane region" description="Helical" evidence="12">
    <location>
        <begin position="1678"/>
        <end position="1703"/>
    </location>
</feature>
<dbReference type="EC" id="2.4.1.34" evidence="3"/>
<dbReference type="InterPro" id="IPR056261">
    <property type="entry name" value="FKS1-like_dom2"/>
</dbReference>
<evidence type="ECO:0000313" key="15">
    <source>
        <dbReference type="Proteomes" id="UP000750711"/>
    </source>
</evidence>
<feature type="domain" description="1,3-beta-glucan synthase component FKS1-like" evidence="13">
    <location>
        <begin position="347"/>
        <end position="459"/>
    </location>
</feature>
<reference evidence="14" key="1">
    <citation type="submission" date="2021-03" db="EMBL/GenBank/DDBJ databases">
        <title>Comparative genomics and phylogenomic investigation of the class Geoglossomycetes provide insights into ecological specialization and systematics.</title>
        <authorList>
            <person name="Melie T."/>
            <person name="Pirro S."/>
            <person name="Miller A.N."/>
            <person name="Quandt A."/>
        </authorList>
    </citation>
    <scope>NUCLEOTIDE SEQUENCE</scope>
    <source>
        <strain evidence="14">CAQ_001_2017</strain>
    </source>
</reference>
<keyword evidence="15" id="KW-1185">Reference proteome</keyword>
<evidence type="ECO:0000256" key="4">
    <source>
        <dbReference type="ARBA" id="ARBA00022676"/>
    </source>
</evidence>
<sequence>MSGHPRGGHYDDGYGHAHGTDSYYQDDQQQGYYDQHQDYQPHYQGGDGYYDETGYYNADPNNPYQQDGYYDGQPHQGAYDDEYYDQYYDQGGPAAGQQSHYGQRPKGKRPGRDSEEESETFSDFTMRSDTARAAEMDYYGRGDERYNSYNESQMGGRGYRPPSSQVSYGGNRSSGASTPIYGDPYGNNLPAGQRSREPYPAWTSDAQIPLSKEEIEDIFLDLTAKFGFQRDSMRNMYDHLMTLLDSRASRMAPNQALLSLHADYIGGDNANYRKWYFAAHLDLDDAVGFANMKLGKANRRTRKARKAAKKKADPQNEEQTLEPLDGDDSLEAAEYRWKTKMNRMSQHDRVRQIALYLLCWGEANQVRFMPETLCFIFKCADDYLHTPECQNRVEPVEEFTYLNNIITPLYQYCRDQGYEISEGKYVRRERDHNQVIGYDDINQLFWYPEGIERIVLEDKTRLVDLPPAERYLKLKDVNWKKVFFKTYKETRSWFHMLVNFNRIWVIHVTAFWFYTAFNSPTLYTRNYQQQLNNKPTGAAQWSAVALGGSVASLIMVIASIVEWAYVPRKWAGAQHLTKRLFFLLGVFVVNIGPSVYIFGINQDNKIALTLGIVQFFIALATFLFFSIMPLGGLFGSYLVKNSRQYVASQTFTASYPRLQGNDMWMSYGLWVLVFAAKMSESYFFLTLSFRDPIRILSDTKVRKCAGDKIIGNMLCLRQPQILLGLMFFTDLILFFLDTYLWYIIWNTVFSVARSFYLGVSIWTPWRNIFSRLPKRIYSKVLATTDMEIKYKPKVLISQIWNAIVISMYREHLLAIDHVQKLLYHQVPSEQEGKRTLRAPTFFVSQEDHSFKTEFFPSQSEAERRISFFAQSLSTPIPEPLPVDNMPTFTVLIPHYGEKILLSLREIIREDEPYSRVTLLEYLKQLHPHEWDCFVKDTKILADETSQFNGDYEKSEKDTAKSKIDDLPFYCIGFKSAAPEYTLRTRIWASLRSQTLYRTISGFMNYSRAIKLLYRVENPEVVQMFGGNSDKLERELERMARRKFKIVVSMQRYAKFKKEERENTEFLLRAYPDLQIAYLDEEPPINEGDEPRLYSALIDGHSELMENGMRRPKFRVQLSGNPILGDGKSDNQNHSIIFYRGEYIQLIDANQDNYLEECLKIRSVLAEFEEMTTEKASPYTPGQPPNNKNPVAILGAREYIFSENIGILGDVAAGKEQTFGTLFARTLAQIGGKLHYGHPDFLNGVFMTTRGGVSKAQKGLHLNEDIYAGMNALIRGGRIKHCEYYQCGKGRDLGFGSILNFTTKIGTGMGEQMLSREYYYLGTQLPLDRFLSFYYAHPGFHINNLFIILSVQMFMLCLINLGALRHEVILCQYKKGVPITDPLVPTGCYNLSPIMDWVSRCIISIFIVFFISFVPLVVQELTERGFWRAATRLAKHFSSLSPLFEVFVCQIYANALHQDLSFGGARYIGTGRGFATARIPFGVLYSRFAGPSIYLGARSLMMLLFATMTIWGSWLLYFWVSLLALCISPFIFNPHQFSWNDFFIDYREFLRWLSRGNSRSHHSSWIAFCRLSRTRITGYKRKALGDPSQKLSGDVPRAHFTNIFFSEIVGPLVLLAITLIPYLFINAQTGVADATPTNSLIRVGLVALAPIAINAGVLAGLFAMACCMGPVLGMCCKKFGSVLAAIAHGVAVVMLLVFFEVMFFLEGWSFTKALLGMIAVVAIQRFIFKLIISLALTREFKQDQANIAWWTGKWYAMGWHTMSQPGREFLCKITELGMFAADFILGHTLLFLMLPALAIPYVDKFHSVMLFWLRPSRQIRPPIYSLKQSKLRKRRVIRFAILYFFMLAVFVALIAGPIVASRYLKSLPSVPLGLLQPTGQNNNDTGGPPTGTAAGASPTAKIKLF</sequence>